<dbReference type="AlphaFoldDB" id="A0A323TLC4"/>
<dbReference type="OrthoDB" id="9873383at2"/>
<reference evidence="1 2" key="1">
    <citation type="submission" date="2017-10" db="EMBL/GenBank/DDBJ databases">
        <title>Bacillus sp. nov., a halophilic bacterium isolated from a Keqin Lake.</title>
        <authorList>
            <person name="Wang H."/>
        </authorList>
    </citation>
    <scope>NUCLEOTIDE SEQUENCE [LARGE SCALE GENOMIC DNA]</scope>
    <source>
        <strain evidence="1 2">KQ-12</strain>
    </source>
</reference>
<protein>
    <submittedName>
        <fullName evidence="1">Uncharacterized protein</fullName>
    </submittedName>
</protein>
<name>A0A323TLC4_9BACI</name>
<dbReference type="EMBL" id="PDOD01000001">
    <property type="protein sequence ID" value="PYZ94876.1"/>
    <property type="molecule type" value="Genomic_DNA"/>
</dbReference>
<organism evidence="1 2">
    <name type="scientific">Salipaludibacillus keqinensis</name>
    <dbReference type="NCBI Taxonomy" id="2045207"/>
    <lineage>
        <taxon>Bacteria</taxon>
        <taxon>Bacillati</taxon>
        <taxon>Bacillota</taxon>
        <taxon>Bacilli</taxon>
        <taxon>Bacillales</taxon>
        <taxon>Bacillaceae</taxon>
    </lineage>
</organism>
<comment type="caution">
    <text evidence="1">The sequence shown here is derived from an EMBL/GenBank/DDBJ whole genome shotgun (WGS) entry which is preliminary data.</text>
</comment>
<dbReference type="RefSeq" id="WP_110608509.1">
    <property type="nucleotide sequence ID" value="NZ_PDOD01000001.1"/>
</dbReference>
<accession>A0A323TLC4</accession>
<proteinExistence type="predicted"/>
<evidence type="ECO:0000313" key="1">
    <source>
        <dbReference type="EMBL" id="PYZ94876.1"/>
    </source>
</evidence>
<evidence type="ECO:0000313" key="2">
    <source>
        <dbReference type="Proteomes" id="UP000248214"/>
    </source>
</evidence>
<sequence>MWAVILIAVSVFVWSYRNEKAKRKDNQAEVGAEKIMDGYYWWNVGDLYDNENWVRMGPIDPVYYVKLTSDQQRENFRISIRCEPVENPNTYYSCHSAYEVDCVVRFLKAEYEVYGNVVVDGEYQRILEKTCDRHGNYG</sequence>
<gene>
    <name evidence="1" type="ORF">CR194_04950</name>
</gene>
<keyword evidence="2" id="KW-1185">Reference proteome</keyword>
<dbReference type="Proteomes" id="UP000248214">
    <property type="component" value="Unassembled WGS sequence"/>
</dbReference>